<protein>
    <recommendedName>
        <fullName evidence="2">NAD(+)--protein-arginine ADP-ribosyltransferase Tre1-like N-terminal domain-containing protein</fullName>
    </recommendedName>
</protein>
<reference evidence="3 4" key="1">
    <citation type="submission" date="2019-11" db="EMBL/GenBank/DDBJ databases">
        <title>Type strains purchased from KCTC, JCM and DSMZ.</title>
        <authorList>
            <person name="Lu H."/>
        </authorList>
    </citation>
    <scope>NUCLEOTIDE SEQUENCE [LARGE SCALE GENOMIC DNA]</scope>
    <source>
        <strain evidence="3 4">KCTC 42409</strain>
    </source>
</reference>
<evidence type="ECO:0000313" key="4">
    <source>
        <dbReference type="Proteomes" id="UP000484015"/>
    </source>
</evidence>
<sequence>MALMGLKELADGLAEMLPAALDQSERGFREAWGAAPEDRRDAWKSPASGNTYTAAWHLSLGHAIMMAAILTALVAYLARGRGNKAVLMQEIRKSLN</sequence>
<proteinExistence type="predicted"/>
<dbReference type="InterPro" id="IPR049195">
    <property type="entry name" value="Tre1-like_N"/>
</dbReference>
<feature type="transmembrane region" description="Helical" evidence="1">
    <location>
        <begin position="54"/>
        <end position="78"/>
    </location>
</feature>
<dbReference type="EMBL" id="WNLA01000015">
    <property type="protein sequence ID" value="MTW04368.1"/>
    <property type="molecule type" value="Genomic_DNA"/>
</dbReference>
<name>A0A6L6Q517_9BURK</name>
<dbReference type="Proteomes" id="UP000484015">
    <property type="component" value="Unassembled WGS sequence"/>
</dbReference>
<keyword evidence="1" id="KW-0812">Transmembrane</keyword>
<dbReference type="Pfam" id="PF21724">
    <property type="entry name" value="DUF6861"/>
    <property type="match status" value="1"/>
</dbReference>
<organism evidence="3 4">
    <name type="scientific">Pseudoduganella ginsengisoli</name>
    <dbReference type="NCBI Taxonomy" id="1462440"/>
    <lineage>
        <taxon>Bacteria</taxon>
        <taxon>Pseudomonadati</taxon>
        <taxon>Pseudomonadota</taxon>
        <taxon>Betaproteobacteria</taxon>
        <taxon>Burkholderiales</taxon>
        <taxon>Oxalobacteraceae</taxon>
        <taxon>Telluria group</taxon>
        <taxon>Pseudoduganella</taxon>
    </lineage>
</organism>
<dbReference type="OrthoDB" id="8708111at2"/>
<evidence type="ECO:0000256" key="1">
    <source>
        <dbReference type="SAM" id="Phobius"/>
    </source>
</evidence>
<evidence type="ECO:0000313" key="3">
    <source>
        <dbReference type="EMBL" id="MTW04368.1"/>
    </source>
</evidence>
<accession>A0A6L6Q517</accession>
<gene>
    <name evidence="3" type="ORF">GM668_20010</name>
</gene>
<keyword evidence="4" id="KW-1185">Reference proteome</keyword>
<feature type="domain" description="NAD(+)--protein-arginine ADP-ribosyltransferase Tre1-like N-terminal" evidence="2">
    <location>
        <begin position="1"/>
        <end position="94"/>
    </location>
</feature>
<evidence type="ECO:0000259" key="2">
    <source>
        <dbReference type="Pfam" id="PF21724"/>
    </source>
</evidence>
<keyword evidence="1" id="KW-1133">Transmembrane helix</keyword>
<comment type="caution">
    <text evidence="3">The sequence shown here is derived from an EMBL/GenBank/DDBJ whole genome shotgun (WGS) entry which is preliminary data.</text>
</comment>
<dbReference type="AlphaFoldDB" id="A0A6L6Q517"/>
<keyword evidence="1" id="KW-0472">Membrane</keyword>